<dbReference type="CDD" id="cd01295">
    <property type="entry name" value="AdeC"/>
    <property type="match status" value="1"/>
</dbReference>
<dbReference type="OrthoDB" id="9775607at2"/>
<evidence type="ECO:0000256" key="5">
    <source>
        <dbReference type="ARBA" id="ARBA00047720"/>
    </source>
</evidence>
<evidence type="ECO:0000259" key="7">
    <source>
        <dbReference type="Pfam" id="PF01979"/>
    </source>
</evidence>
<dbReference type="InterPro" id="IPR006679">
    <property type="entry name" value="Adenine_deam"/>
</dbReference>
<dbReference type="Pfam" id="PF13382">
    <property type="entry name" value="Adenine_deam_C"/>
    <property type="match status" value="1"/>
</dbReference>
<evidence type="ECO:0000259" key="8">
    <source>
        <dbReference type="Pfam" id="PF13382"/>
    </source>
</evidence>
<name>A0A3B0BQC8_9BACL</name>
<reference evidence="9 10" key="1">
    <citation type="journal article" date="2007" name="Int. J. Syst. Evol. Microbiol.">
        <title>Paenibacillus ginsengarvi sp. nov., isolated from soil from ginseng cultivation.</title>
        <authorList>
            <person name="Yoon M.H."/>
            <person name="Ten L.N."/>
            <person name="Im W.T."/>
        </authorList>
    </citation>
    <scope>NUCLEOTIDE SEQUENCE [LARGE SCALE GENOMIC DNA]</scope>
    <source>
        <strain evidence="9 10">KCTC 13059</strain>
    </source>
</reference>
<dbReference type="AlphaFoldDB" id="A0A3B0BQC8"/>
<dbReference type="GO" id="GO:0000034">
    <property type="term" value="F:adenine deaminase activity"/>
    <property type="evidence" value="ECO:0007669"/>
    <property type="project" value="UniProtKB-UniRule"/>
</dbReference>
<comment type="similarity">
    <text evidence="1 6">Belongs to the metallo-dependent hydrolases superfamily. Adenine deaminase family.</text>
</comment>
<protein>
    <recommendedName>
        <fullName evidence="2 6">Adenine deaminase</fullName>
        <shortName evidence="6">Adenase</shortName>
        <shortName evidence="6">Adenine aminase</shortName>
        <ecNumber evidence="2 6">3.5.4.2</ecNumber>
    </recommendedName>
</protein>
<dbReference type="EC" id="3.5.4.2" evidence="2 6"/>
<comment type="catalytic activity">
    <reaction evidence="5 6">
        <text>adenine + H2O + H(+) = hypoxanthine + NH4(+)</text>
        <dbReference type="Rhea" id="RHEA:23688"/>
        <dbReference type="ChEBI" id="CHEBI:15377"/>
        <dbReference type="ChEBI" id="CHEBI:15378"/>
        <dbReference type="ChEBI" id="CHEBI:16708"/>
        <dbReference type="ChEBI" id="CHEBI:17368"/>
        <dbReference type="ChEBI" id="CHEBI:28938"/>
        <dbReference type="EC" id="3.5.4.2"/>
    </reaction>
</comment>
<keyword evidence="10" id="KW-1185">Reference proteome</keyword>
<dbReference type="PANTHER" id="PTHR11113">
    <property type="entry name" value="N-ACETYLGLUCOSAMINE-6-PHOSPHATE DEACETYLASE"/>
    <property type="match status" value="1"/>
</dbReference>
<sequence length="568" mass="62243">MLADLLIVNVRVFNSALKTFYKANVAVKDGKFLYVGSQGPETIAAASVIDGRGRAMIPGLIDIHLHIESTMVTPRTFSHGIIRCGVTSIVADPHEMANVFGIRGIREMIEAGRACSADMFWGIPSSVPATLLETTGGTVGVEEIDELLAVDGVVCLGEVMDYADMAANPDGRTNRILRHVRTRYPQLPIEGHCPKLVDVELSRFVYAGIDSDHTQMTVEEFEERIRAGMFIEIQEKSMTPELIRHLVDHDRSEHFCFVTDDVMPDTFVKLGHLDHLVRKAIRMGMEPEAAIYAATMTPAKRMNLRDRGRIAPNRIADFVLLNDVRELAVGEVFKGGVKAYDASEPYEEEPAERQFPSDFYTSVKLSPVGSADFTVTAPANSGEQSCRIIMVGDGSTFTREHIDNVPVRGGELLWEQSPYSLIAIMERYGINGNRALGLVGGDAIREGAIATTYAHDNHNLLVLGRSKADMELAANTVIGRQGGYCVVLGGEVIAFLPLPVGGILSEATLDELAVETARLREAMKRLGYRHYNPIMSLSTLSLPVSPALKITDFGLIRTKEGKVVDLFV</sequence>
<evidence type="ECO:0000313" key="9">
    <source>
        <dbReference type="EMBL" id="RKN74227.1"/>
    </source>
</evidence>
<dbReference type="InterPro" id="IPR006680">
    <property type="entry name" value="Amidohydro-rel"/>
</dbReference>
<dbReference type="InterPro" id="IPR026912">
    <property type="entry name" value="Adenine_deam_C"/>
</dbReference>
<proteinExistence type="inferred from homology"/>
<dbReference type="HAMAP" id="MF_01518">
    <property type="entry name" value="Adenine_deamin"/>
    <property type="match status" value="1"/>
</dbReference>
<keyword evidence="3 6" id="KW-0378">Hydrolase</keyword>
<feature type="domain" description="Amidohydrolase-related" evidence="7">
    <location>
        <begin position="56"/>
        <end position="336"/>
    </location>
</feature>
<evidence type="ECO:0000256" key="1">
    <source>
        <dbReference type="ARBA" id="ARBA00006773"/>
    </source>
</evidence>
<feature type="domain" description="Adenine deaminase C-terminal" evidence="8">
    <location>
        <begin position="396"/>
        <end position="560"/>
    </location>
</feature>
<dbReference type="Pfam" id="PF01979">
    <property type="entry name" value="Amidohydro_1"/>
    <property type="match status" value="1"/>
</dbReference>
<dbReference type="SUPFAM" id="SSF51338">
    <property type="entry name" value="Composite domain of metallo-dependent hydrolases"/>
    <property type="match status" value="1"/>
</dbReference>
<comment type="cofactor">
    <cofactor evidence="6">
        <name>Mn(2+)</name>
        <dbReference type="ChEBI" id="CHEBI:29035"/>
    </cofactor>
</comment>
<organism evidence="9 10">
    <name type="scientific">Paenibacillus ginsengarvi</name>
    <dbReference type="NCBI Taxonomy" id="400777"/>
    <lineage>
        <taxon>Bacteria</taxon>
        <taxon>Bacillati</taxon>
        <taxon>Bacillota</taxon>
        <taxon>Bacilli</taxon>
        <taxon>Bacillales</taxon>
        <taxon>Paenibacillaceae</taxon>
        <taxon>Paenibacillus</taxon>
    </lineage>
</organism>
<comment type="caution">
    <text evidence="9">The sequence shown here is derived from an EMBL/GenBank/DDBJ whole genome shotgun (WGS) entry which is preliminary data.</text>
</comment>
<dbReference type="Gene3D" id="3.20.20.140">
    <property type="entry name" value="Metal-dependent hydrolases"/>
    <property type="match status" value="1"/>
</dbReference>
<dbReference type="Proteomes" id="UP000282311">
    <property type="component" value="Unassembled WGS sequence"/>
</dbReference>
<dbReference type="Gene3D" id="2.30.40.10">
    <property type="entry name" value="Urease, subunit C, domain 1"/>
    <property type="match status" value="1"/>
</dbReference>
<gene>
    <name evidence="6" type="primary">ade</name>
    <name evidence="9" type="ORF">D7M11_27255</name>
</gene>
<dbReference type="SUPFAM" id="SSF51556">
    <property type="entry name" value="Metallo-dependent hydrolases"/>
    <property type="match status" value="1"/>
</dbReference>
<dbReference type="InterPro" id="IPR032466">
    <property type="entry name" value="Metal_Hydrolase"/>
</dbReference>
<dbReference type="InterPro" id="IPR011059">
    <property type="entry name" value="Metal-dep_hydrolase_composite"/>
</dbReference>
<evidence type="ECO:0000256" key="2">
    <source>
        <dbReference type="ARBA" id="ARBA00012782"/>
    </source>
</evidence>
<evidence type="ECO:0000313" key="10">
    <source>
        <dbReference type="Proteomes" id="UP000282311"/>
    </source>
</evidence>
<dbReference type="EMBL" id="RBAH01000025">
    <property type="protein sequence ID" value="RKN74227.1"/>
    <property type="molecule type" value="Genomic_DNA"/>
</dbReference>
<evidence type="ECO:0000256" key="3">
    <source>
        <dbReference type="ARBA" id="ARBA00022801"/>
    </source>
</evidence>
<keyword evidence="4 6" id="KW-0464">Manganese</keyword>
<evidence type="ECO:0000256" key="4">
    <source>
        <dbReference type="ARBA" id="ARBA00023211"/>
    </source>
</evidence>
<accession>A0A3B0BQC8</accession>
<evidence type="ECO:0000256" key="6">
    <source>
        <dbReference type="HAMAP-Rule" id="MF_01518"/>
    </source>
</evidence>
<dbReference type="RefSeq" id="WP_120750498.1">
    <property type="nucleotide sequence ID" value="NZ_RBAH01000025.1"/>
</dbReference>
<dbReference type="GO" id="GO:0006146">
    <property type="term" value="P:adenine catabolic process"/>
    <property type="evidence" value="ECO:0007669"/>
    <property type="project" value="InterPro"/>
</dbReference>
<dbReference type="PANTHER" id="PTHR11113:SF2">
    <property type="entry name" value="ADENINE DEAMINASE"/>
    <property type="match status" value="1"/>
</dbReference>